<name>A0A558R7J4_9SPHN</name>
<dbReference type="GO" id="GO:0016020">
    <property type="term" value="C:membrane"/>
    <property type="evidence" value="ECO:0007669"/>
    <property type="project" value="UniProtKB-SubCell"/>
</dbReference>
<accession>A0A558R7J4</accession>
<feature type="domain" description="Inositolphosphotransferase Aur1/Ipt1" evidence="2">
    <location>
        <begin position="135"/>
        <end position="319"/>
    </location>
</feature>
<feature type="transmembrane region" description="Helical" evidence="1">
    <location>
        <begin position="159"/>
        <end position="184"/>
    </location>
</feature>
<dbReference type="Pfam" id="PF14378">
    <property type="entry name" value="PAP2_3"/>
    <property type="match status" value="1"/>
</dbReference>
<keyword evidence="4" id="KW-1185">Reference proteome</keyword>
<dbReference type="AlphaFoldDB" id="A0A558R7J4"/>
<dbReference type="OrthoDB" id="7584858at2"/>
<feature type="transmembrane region" description="Helical" evidence="1">
    <location>
        <begin position="104"/>
        <end position="125"/>
    </location>
</feature>
<keyword evidence="1" id="KW-1133">Transmembrane helix</keyword>
<feature type="transmembrane region" description="Helical" evidence="1">
    <location>
        <begin position="75"/>
        <end position="92"/>
    </location>
</feature>
<evidence type="ECO:0000256" key="1">
    <source>
        <dbReference type="SAM" id="Phobius"/>
    </source>
</evidence>
<evidence type="ECO:0000313" key="4">
    <source>
        <dbReference type="Proteomes" id="UP000318681"/>
    </source>
</evidence>
<dbReference type="InterPro" id="IPR026841">
    <property type="entry name" value="Aur1/Ipt1"/>
</dbReference>
<feature type="transmembrane region" description="Helical" evidence="1">
    <location>
        <begin position="281"/>
        <end position="302"/>
    </location>
</feature>
<proteinExistence type="predicted"/>
<dbReference type="Proteomes" id="UP000318681">
    <property type="component" value="Unassembled WGS sequence"/>
</dbReference>
<organism evidence="3 4">
    <name type="scientific">Alterirhizorhabdus solaris</name>
    <dbReference type="NCBI Taxonomy" id="2529389"/>
    <lineage>
        <taxon>Bacteria</taxon>
        <taxon>Pseudomonadati</taxon>
        <taxon>Pseudomonadota</taxon>
        <taxon>Alphaproteobacteria</taxon>
        <taxon>Sphingomonadales</taxon>
        <taxon>Rhizorhabdaceae</taxon>
        <taxon>Alterirhizorhabdus</taxon>
    </lineage>
</organism>
<protein>
    <submittedName>
        <fullName evidence="3">Phosphatase PAP2 family protein</fullName>
    </submittedName>
</protein>
<keyword evidence="1" id="KW-0472">Membrane</keyword>
<keyword evidence="1" id="KW-0812">Transmembrane</keyword>
<feature type="transmembrane region" description="Helical" evidence="1">
    <location>
        <begin position="255"/>
        <end position="274"/>
    </location>
</feature>
<reference evidence="3 4" key="1">
    <citation type="submission" date="2019-07" db="EMBL/GenBank/DDBJ databases">
        <title>Sphingomonas solaris sp. nov., isolated from a solar panel from Boston, Massachusetts.</title>
        <authorList>
            <person name="Tanner K."/>
            <person name="Pascual J."/>
            <person name="Mancuso C."/>
            <person name="Pereto J."/>
            <person name="Khalil A."/>
            <person name="Vilanova C."/>
        </authorList>
    </citation>
    <scope>NUCLEOTIDE SEQUENCE [LARGE SCALE GENOMIC DNA]</scope>
    <source>
        <strain evidence="3 4">R4DWN</strain>
    </source>
</reference>
<gene>
    <name evidence="3" type="ORF">FOY91_07215</name>
</gene>
<dbReference type="EMBL" id="VNIM01000021">
    <property type="protein sequence ID" value="TVV75365.1"/>
    <property type="molecule type" value="Genomic_DNA"/>
</dbReference>
<feature type="transmembrane region" description="Helical" evidence="1">
    <location>
        <begin position="191"/>
        <end position="212"/>
    </location>
</feature>
<sequence length="346" mass="36141">MPRSRQAACARVAYPIRPAHHATNLEAPVCVRHGMNIAPAADTTDEASWALVAIMAGLCLVAGHGMGFTVSLPHAIAPALGLLILAAGLVTGKRRNRPRLAAGAAAFLQMTLFTIIGVVLAYVLAARTGPLWDGALAAADARLGLDWAAIHRALDDAPALVWLGGIAYNSLVAQMVGCIVLLAATGRLGRLRLAVAAAIASGIVTILISGAMPAMGNLFDPAGYHRLWPSIAWLERDLIAGLRDGSARVLDLGRLMGIVSFPSYHATLPVILAWGVRDVPWLRVAAPVWAGLTILATPVFGGHYAVDVIAGLVLAAIAIRMAPALVALPHHLRSLCRRAAPYGESC</sequence>
<evidence type="ECO:0000313" key="3">
    <source>
        <dbReference type="EMBL" id="TVV75365.1"/>
    </source>
</evidence>
<evidence type="ECO:0000259" key="2">
    <source>
        <dbReference type="Pfam" id="PF14378"/>
    </source>
</evidence>
<comment type="caution">
    <text evidence="3">The sequence shown here is derived from an EMBL/GenBank/DDBJ whole genome shotgun (WGS) entry which is preliminary data.</text>
</comment>
<feature type="transmembrane region" description="Helical" evidence="1">
    <location>
        <begin position="308"/>
        <end position="328"/>
    </location>
</feature>
<feature type="transmembrane region" description="Helical" evidence="1">
    <location>
        <begin position="49"/>
        <end position="69"/>
    </location>
</feature>